<evidence type="ECO:0000313" key="4">
    <source>
        <dbReference type="Proteomes" id="UP000004018"/>
    </source>
</evidence>
<reference evidence="1" key="2">
    <citation type="submission" date="2009-12" db="EMBL/GenBank/DDBJ databases">
        <authorList>
            <person name="Madupu R."/>
            <person name="Durkin A.S."/>
            <person name="Torralba M."/>
            <person name="Methe B."/>
            <person name="Sutton G.G."/>
            <person name="Strausberg R.L."/>
            <person name="Nelson K.E."/>
        </authorList>
    </citation>
    <scope>NUCLEOTIDE SEQUENCE</scope>
    <source>
        <strain evidence="1">28L</strain>
    </source>
</reference>
<dbReference type="Proteomes" id="UP000003242">
    <property type="component" value="Unassembled WGS sequence"/>
</dbReference>
<organism evidence="1 3">
    <name type="scientific">Megasphaera lornae</name>
    <dbReference type="NCBI Taxonomy" id="1000568"/>
    <lineage>
        <taxon>Bacteria</taxon>
        <taxon>Bacillati</taxon>
        <taxon>Bacillota</taxon>
        <taxon>Negativicutes</taxon>
        <taxon>Veillonellales</taxon>
        <taxon>Veillonellaceae</taxon>
        <taxon>Megasphaera</taxon>
    </lineage>
</organism>
<sequence length="84" mass="9305">MCKPQYTAKKENGRIQCGCAGFSGGETRKRGGQRPAFYYNGRLQVTAGEDRSMVRRYGFMCRIVGGTIKKSGRFSGSGKKDIKK</sequence>
<protein>
    <submittedName>
        <fullName evidence="1">Uncharacterized protein</fullName>
    </submittedName>
</protein>
<evidence type="ECO:0000313" key="1">
    <source>
        <dbReference type="EMBL" id="EFD93936.1"/>
    </source>
</evidence>
<reference evidence="3" key="1">
    <citation type="submission" date="2009-12" db="EMBL/GenBank/DDBJ databases">
        <title>Sequence of Clostridiales genomosp. BVAB3 str. UPII9-5.</title>
        <authorList>
            <person name="Madupu R."/>
            <person name="Durkin A.S."/>
            <person name="Torralba M."/>
            <person name="Methe B."/>
            <person name="Sutton G.G."/>
            <person name="Strausberg R.L."/>
            <person name="Nelson K.E."/>
        </authorList>
    </citation>
    <scope>NUCLEOTIDE SEQUENCE [LARGE SCALE GENOMIC DNA]</scope>
    <source>
        <strain evidence="3">28L</strain>
    </source>
</reference>
<comment type="caution">
    <text evidence="1">The sequence shown here is derived from an EMBL/GenBank/DDBJ whole genome shotgun (WGS) entry which is preliminary data.</text>
</comment>
<name>D3LV08_9FIRM</name>
<dbReference type="Proteomes" id="UP000004018">
    <property type="component" value="Unassembled WGS sequence"/>
</dbReference>
<keyword evidence="4" id="KW-1185">Reference proteome</keyword>
<dbReference type="EMBL" id="ADGP01000020">
    <property type="protein sequence ID" value="EFD93936.1"/>
    <property type="molecule type" value="Genomic_DNA"/>
</dbReference>
<evidence type="ECO:0000313" key="3">
    <source>
        <dbReference type="Proteomes" id="UP000003242"/>
    </source>
</evidence>
<accession>D3LV08</accession>
<dbReference type="EMBL" id="AFIJ01000032">
    <property type="protein sequence ID" value="EGL39868.1"/>
    <property type="molecule type" value="Genomic_DNA"/>
</dbReference>
<proteinExistence type="predicted"/>
<evidence type="ECO:0000313" key="2">
    <source>
        <dbReference type="EMBL" id="EGL39868.1"/>
    </source>
</evidence>
<reference evidence="2 4" key="3">
    <citation type="submission" date="2011-04" db="EMBL/GenBank/DDBJ databases">
        <authorList>
            <person name="Harkins D.M."/>
            <person name="Madupu R."/>
            <person name="Durkin A.S."/>
            <person name="Torralba M."/>
            <person name="Methe B."/>
            <person name="Sutton G.G."/>
            <person name="Nelson K.E."/>
        </authorList>
    </citation>
    <scope>NUCLEOTIDE SEQUENCE [LARGE SCALE GENOMIC DNA]</scope>
    <source>
        <strain evidence="2 4">UPII 199-6</strain>
    </source>
</reference>
<dbReference type="AlphaFoldDB" id="D3LV08"/>
<gene>
    <name evidence="1" type="ORF">HMPREF0889_0334</name>
    <name evidence="2" type="ORF">HMPREF1039_0346</name>
</gene>